<accession>A0A8C6EZI5</accession>
<dbReference type="PROSITE" id="PS00135">
    <property type="entry name" value="TRYPSIN_SER"/>
    <property type="match status" value="1"/>
</dbReference>
<evidence type="ECO:0000259" key="17">
    <source>
        <dbReference type="PROSITE" id="PS50240"/>
    </source>
</evidence>
<dbReference type="GO" id="GO:0031017">
    <property type="term" value="P:exocrine pancreas development"/>
    <property type="evidence" value="ECO:0007669"/>
    <property type="project" value="Ensembl"/>
</dbReference>
<evidence type="ECO:0000256" key="9">
    <source>
        <dbReference type="ARBA" id="ARBA00023157"/>
    </source>
</evidence>
<dbReference type="InterPro" id="IPR001254">
    <property type="entry name" value="Trypsin_dom"/>
</dbReference>
<keyword evidence="3" id="KW-0964">Secreted</keyword>
<dbReference type="InterPro" id="IPR050850">
    <property type="entry name" value="Peptidase_S1_Elastase_sf"/>
</dbReference>
<dbReference type="PANTHER" id="PTHR24257">
    <property type="entry name" value="CHYMOTRYPSIN-LIKE ELASTASE FAMILY MEMBER"/>
    <property type="match status" value="1"/>
</dbReference>
<evidence type="ECO:0000256" key="16">
    <source>
        <dbReference type="SAM" id="SignalP"/>
    </source>
</evidence>
<sequence>MLCFLVFATLVLYGNSIPNFPETNARVVGGTEAQKNSWPSQVSLQYQSGSSWFHTCGGTLVKENWVLTAAHCVDHPMVFRVVAGDHNLGKEEGTEQYMEVDKIVIHPHWDSKDVAAGHDIALLRLTQSVTLNSYVQLSALPLKGIILRNKYPCSITGWGRTRTEGQLAQTLHQAPMPTVDHATCSHPSYWGSAVKTTMMCAGGDGVSAGCQGDSGGPLHCSVRGKYSVYGVTSFVSSLGCNVSMKPTVFTRVSAYIFWINRVFENN</sequence>
<evidence type="ECO:0000256" key="2">
    <source>
        <dbReference type="ARBA" id="ARBA00004613"/>
    </source>
</evidence>
<dbReference type="KEGG" id="mmma:107148737"/>
<dbReference type="Pfam" id="PF00089">
    <property type="entry name" value="Trypsin"/>
    <property type="match status" value="1"/>
</dbReference>
<dbReference type="CTD" id="1990"/>
<dbReference type="GO" id="GO:0045595">
    <property type="term" value="P:regulation of cell differentiation"/>
    <property type="evidence" value="ECO:0007669"/>
    <property type="project" value="Ensembl"/>
</dbReference>
<dbReference type="InterPro" id="IPR018114">
    <property type="entry name" value="TRYPSIN_HIS"/>
</dbReference>
<keyword evidence="4 15" id="KW-0645">Protease</keyword>
<dbReference type="GO" id="GO:0045766">
    <property type="term" value="P:positive regulation of angiogenesis"/>
    <property type="evidence" value="ECO:0007669"/>
    <property type="project" value="Ensembl"/>
</dbReference>
<evidence type="ECO:0000256" key="12">
    <source>
        <dbReference type="ARBA" id="ARBA00039015"/>
    </source>
</evidence>
<protein>
    <recommendedName>
        <fullName evidence="13">Chymotrypsin-like elastase family member 1</fullName>
        <ecNumber evidence="12">3.4.21.36</ecNumber>
    </recommendedName>
    <alternativeName>
        <fullName evidence="14">Elastase-1</fullName>
    </alternativeName>
</protein>
<dbReference type="GO" id="GO:0000122">
    <property type="term" value="P:negative regulation of transcription by RNA polymerase II"/>
    <property type="evidence" value="ECO:0007669"/>
    <property type="project" value="Ensembl"/>
</dbReference>
<dbReference type="GeneID" id="107148737"/>
<dbReference type="AlphaFoldDB" id="A0A8C6EZI5"/>
<dbReference type="EC" id="3.4.21.36" evidence="12"/>
<evidence type="ECO:0000256" key="1">
    <source>
        <dbReference type="ARBA" id="ARBA00001913"/>
    </source>
</evidence>
<dbReference type="GO" id="GO:0004252">
    <property type="term" value="F:serine-type endopeptidase activity"/>
    <property type="evidence" value="ECO:0007669"/>
    <property type="project" value="UniProtKB-EC"/>
</dbReference>
<keyword evidence="7 15" id="KW-0720">Serine protease</keyword>
<dbReference type="GO" id="GO:0009791">
    <property type="term" value="P:post-embryonic development"/>
    <property type="evidence" value="ECO:0007669"/>
    <property type="project" value="Ensembl"/>
</dbReference>
<dbReference type="FunFam" id="2.40.10.10:FF:000003">
    <property type="entry name" value="Transmembrane serine protease 3"/>
    <property type="match status" value="1"/>
</dbReference>
<dbReference type="GO" id="GO:0016055">
    <property type="term" value="P:Wnt signaling pathway"/>
    <property type="evidence" value="ECO:0007669"/>
    <property type="project" value="Ensembl"/>
</dbReference>
<keyword evidence="8" id="KW-0106">Calcium</keyword>
<keyword evidence="9" id="KW-1015">Disulfide bond</keyword>
<dbReference type="InterPro" id="IPR043504">
    <property type="entry name" value="Peptidase_S1_PA_chymotrypsin"/>
</dbReference>
<comment type="subcellular location">
    <subcellularLocation>
        <location evidence="2">Secreted</location>
    </subcellularLocation>
</comment>
<dbReference type="OrthoDB" id="10061449at2759"/>
<evidence type="ECO:0000256" key="7">
    <source>
        <dbReference type="ARBA" id="ARBA00022825"/>
    </source>
</evidence>
<evidence type="ECO:0000256" key="8">
    <source>
        <dbReference type="ARBA" id="ARBA00022837"/>
    </source>
</evidence>
<dbReference type="PROSITE" id="PS50240">
    <property type="entry name" value="TRYPSIN_DOM"/>
    <property type="match status" value="1"/>
</dbReference>
<dbReference type="InterPro" id="IPR033116">
    <property type="entry name" value="TRYPSIN_SER"/>
</dbReference>
<dbReference type="GO" id="GO:0045944">
    <property type="term" value="P:positive regulation of transcription by RNA polymerase II"/>
    <property type="evidence" value="ECO:0007669"/>
    <property type="project" value="Ensembl"/>
</dbReference>
<dbReference type="InterPro" id="IPR009003">
    <property type="entry name" value="Peptidase_S1_PA"/>
</dbReference>
<evidence type="ECO:0000256" key="3">
    <source>
        <dbReference type="ARBA" id="ARBA00022525"/>
    </source>
</evidence>
<dbReference type="GO" id="GO:0006508">
    <property type="term" value="P:proteolysis"/>
    <property type="evidence" value="ECO:0007669"/>
    <property type="project" value="UniProtKB-KW"/>
</dbReference>
<organism evidence="18 19">
    <name type="scientific">Marmota marmota marmota</name>
    <name type="common">Alpine marmot</name>
    <dbReference type="NCBI Taxonomy" id="9994"/>
    <lineage>
        <taxon>Eukaryota</taxon>
        <taxon>Metazoa</taxon>
        <taxon>Chordata</taxon>
        <taxon>Craniata</taxon>
        <taxon>Vertebrata</taxon>
        <taxon>Euteleostomi</taxon>
        <taxon>Mammalia</taxon>
        <taxon>Eutheria</taxon>
        <taxon>Euarchontoglires</taxon>
        <taxon>Glires</taxon>
        <taxon>Rodentia</taxon>
        <taxon>Sciuromorpha</taxon>
        <taxon>Sciuridae</taxon>
        <taxon>Xerinae</taxon>
        <taxon>Marmotini</taxon>
        <taxon>Marmota</taxon>
    </lineage>
</organism>
<dbReference type="Ensembl" id="ENSMMMT00000030200.1">
    <property type="protein sequence ID" value="ENSMMMP00000026692.1"/>
    <property type="gene ID" value="ENSMMMG00000023359.1"/>
</dbReference>
<evidence type="ECO:0000256" key="14">
    <source>
        <dbReference type="ARBA" id="ARBA00042355"/>
    </source>
</evidence>
<dbReference type="GO" id="GO:0006954">
    <property type="term" value="P:inflammatory response"/>
    <property type="evidence" value="ECO:0007669"/>
    <property type="project" value="Ensembl"/>
</dbReference>
<evidence type="ECO:0000256" key="15">
    <source>
        <dbReference type="RuleBase" id="RU363034"/>
    </source>
</evidence>
<evidence type="ECO:0000313" key="18">
    <source>
        <dbReference type="Ensembl" id="ENSMMMP00000026692.1"/>
    </source>
</evidence>
<comment type="function">
    <text evidence="11">Serine proteases that hydrolyze many proteins in addition to elastin.</text>
</comment>
<keyword evidence="6 15" id="KW-0378">Hydrolase</keyword>
<name>A0A8C6EZI5_MARMA</name>
<evidence type="ECO:0000256" key="10">
    <source>
        <dbReference type="ARBA" id="ARBA00036864"/>
    </source>
</evidence>
<evidence type="ECO:0000256" key="4">
    <source>
        <dbReference type="ARBA" id="ARBA00022670"/>
    </source>
</evidence>
<proteinExistence type="predicted"/>
<feature type="chain" id="PRO_5044151985" description="Chymotrypsin-like elastase family member 1" evidence="16">
    <location>
        <begin position="17"/>
        <end position="266"/>
    </location>
</feature>
<keyword evidence="16" id="KW-0732">Signal</keyword>
<dbReference type="GO" id="GO:0042127">
    <property type="term" value="P:regulation of cell population proliferation"/>
    <property type="evidence" value="ECO:0007669"/>
    <property type="project" value="Ensembl"/>
</dbReference>
<dbReference type="GO" id="GO:0061113">
    <property type="term" value="P:pancreas morphogenesis"/>
    <property type="evidence" value="ECO:0007669"/>
    <property type="project" value="Ensembl"/>
</dbReference>
<dbReference type="GeneTree" id="ENSGT01030000234528"/>
<evidence type="ECO:0000313" key="19">
    <source>
        <dbReference type="Proteomes" id="UP000694407"/>
    </source>
</evidence>
<comment type="catalytic activity">
    <reaction evidence="10">
        <text>Hydrolysis of proteins, including elastin. Preferential cleavage: Ala-|-Xaa.</text>
        <dbReference type="EC" id="3.4.21.36"/>
    </reaction>
</comment>
<dbReference type="Gene3D" id="2.40.10.10">
    <property type="entry name" value="Trypsin-like serine proteases"/>
    <property type="match status" value="2"/>
</dbReference>
<comment type="cofactor">
    <cofactor evidence="1">
        <name>Ca(2+)</name>
        <dbReference type="ChEBI" id="CHEBI:29108"/>
    </cofactor>
</comment>
<keyword evidence="19" id="KW-1185">Reference proteome</keyword>
<feature type="domain" description="Peptidase S1" evidence="17">
    <location>
        <begin position="27"/>
        <end position="264"/>
    </location>
</feature>
<evidence type="ECO:0000256" key="5">
    <source>
        <dbReference type="ARBA" id="ARBA00022723"/>
    </source>
</evidence>
<evidence type="ECO:0000256" key="6">
    <source>
        <dbReference type="ARBA" id="ARBA00022801"/>
    </source>
</evidence>
<evidence type="ECO:0000256" key="11">
    <source>
        <dbReference type="ARBA" id="ARBA00037778"/>
    </source>
</evidence>
<dbReference type="GO" id="GO:0060309">
    <property type="term" value="P:elastin catabolic process"/>
    <property type="evidence" value="ECO:0007669"/>
    <property type="project" value="Ensembl"/>
</dbReference>
<dbReference type="PANTHER" id="PTHR24257:SF0">
    <property type="entry name" value="CHYMOTRYPSIN-LIKE ELASTASE FAMILY MEMBER 1"/>
    <property type="match status" value="1"/>
</dbReference>
<dbReference type="SMART" id="SM00020">
    <property type="entry name" value="Tryp_SPc"/>
    <property type="match status" value="1"/>
</dbReference>
<dbReference type="SUPFAM" id="SSF50494">
    <property type="entry name" value="Trypsin-like serine proteases"/>
    <property type="match status" value="1"/>
</dbReference>
<dbReference type="GO" id="GO:0046872">
    <property type="term" value="F:metal ion binding"/>
    <property type="evidence" value="ECO:0007669"/>
    <property type="project" value="UniProtKB-KW"/>
</dbReference>
<dbReference type="GO" id="GO:0005615">
    <property type="term" value="C:extracellular space"/>
    <property type="evidence" value="ECO:0007669"/>
    <property type="project" value="TreeGrafter"/>
</dbReference>
<reference evidence="18" key="2">
    <citation type="submission" date="2025-09" db="UniProtKB">
        <authorList>
            <consortium name="Ensembl"/>
        </authorList>
    </citation>
    <scope>IDENTIFICATION</scope>
</reference>
<evidence type="ECO:0000256" key="13">
    <source>
        <dbReference type="ARBA" id="ARBA00041157"/>
    </source>
</evidence>
<keyword evidence="5" id="KW-0479">Metal-binding</keyword>
<feature type="signal peptide" evidence="16">
    <location>
        <begin position="1"/>
        <end position="16"/>
    </location>
</feature>
<reference evidence="18" key="1">
    <citation type="submission" date="2025-08" db="UniProtKB">
        <authorList>
            <consortium name="Ensembl"/>
        </authorList>
    </citation>
    <scope>IDENTIFICATION</scope>
</reference>
<gene>
    <name evidence="18" type="primary">CELA1</name>
</gene>
<dbReference type="PRINTS" id="PR00722">
    <property type="entry name" value="CHYMOTRYPSIN"/>
</dbReference>
<dbReference type="PROSITE" id="PS00134">
    <property type="entry name" value="TRYPSIN_HIS"/>
    <property type="match status" value="1"/>
</dbReference>
<dbReference type="GO" id="GO:0006366">
    <property type="term" value="P:transcription by RNA polymerase II"/>
    <property type="evidence" value="ECO:0007669"/>
    <property type="project" value="Ensembl"/>
</dbReference>
<dbReference type="RefSeq" id="XP_015348951.1">
    <property type="nucleotide sequence ID" value="XM_015493465.2"/>
</dbReference>
<dbReference type="CDD" id="cd00190">
    <property type="entry name" value="Tryp_SPc"/>
    <property type="match status" value="1"/>
</dbReference>
<dbReference type="GO" id="GO:0035264">
    <property type="term" value="P:multicellular organism growth"/>
    <property type="evidence" value="ECO:0007669"/>
    <property type="project" value="Ensembl"/>
</dbReference>
<dbReference type="GO" id="GO:0048771">
    <property type="term" value="P:tissue remodeling"/>
    <property type="evidence" value="ECO:0007669"/>
    <property type="project" value="Ensembl"/>
</dbReference>
<dbReference type="InterPro" id="IPR001314">
    <property type="entry name" value="Peptidase_S1A"/>
</dbReference>
<dbReference type="Proteomes" id="UP000694407">
    <property type="component" value="Unplaced"/>
</dbReference>